<dbReference type="Proteomes" id="UP000663874">
    <property type="component" value="Unassembled WGS sequence"/>
</dbReference>
<proteinExistence type="predicted"/>
<protein>
    <submittedName>
        <fullName evidence="1">Uncharacterized protein</fullName>
    </submittedName>
</protein>
<dbReference type="AlphaFoldDB" id="A0A820FF57"/>
<dbReference type="EMBL" id="CAJOBE010023903">
    <property type="protein sequence ID" value="CAF4259739.1"/>
    <property type="molecule type" value="Genomic_DNA"/>
</dbReference>
<feature type="non-terminal residue" evidence="1">
    <location>
        <position position="26"/>
    </location>
</feature>
<sequence length="26" mass="2817">MRIQAAVDPVVTNVDPKHELLTEIAG</sequence>
<evidence type="ECO:0000313" key="2">
    <source>
        <dbReference type="Proteomes" id="UP000663874"/>
    </source>
</evidence>
<organism evidence="1 2">
    <name type="scientific">Rotaria sordida</name>
    <dbReference type="NCBI Taxonomy" id="392033"/>
    <lineage>
        <taxon>Eukaryota</taxon>
        <taxon>Metazoa</taxon>
        <taxon>Spiralia</taxon>
        <taxon>Gnathifera</taxon>
        <taxon>Rotifera</taxon>
        <taxon>Eurotatoria</taxon>
        <taxon>Bdelloidea</taxon>
        <taxon>Philodinida</taxon>
        <taxon>Philodinidae</taxon>
        <taxon>Rotaria</taxon>
    </lineage>
</organism>
<reference evidence="1" key="1">
    <citation type="submission" date="2021-02" db="EMBL/GenBank/DDBJ databases">
        <authorList>
            <person name="Nowell W R."/>
        </authorList>
    </citation>
    <scope>NUCLEOTIDE SEQUENCE</scope>
</reference>
<accession>A0A820FF57</accession>
<gene>
    <name evidence="1" type="ORF">FNK824_LOCUS39012</name>
</gene>
<name>A0A820FF57_9BILA</name>
<evidence type="ECO:0000313" key="1">
    <source>
        <dbReference type="EMBL" id="CAF4259739.1"/>
    </source>
</evidence>
<comment type="caution">
    <text evidence="1">The sequence shown here is derived from an EMBL/GenBank/DDBJ whole genome shotgun (WGS) entry which is preliminary data.</text>
</comment>